<comment type="caution">
    <text evidence="2">The sequence shown here is derived from an EMBL/GenBank/DDBJ whole genome shotgun (WGS) entry which is preliminary data.</text>
</comment>
<name>A0A9P4TII7_CURKU</name>
<protein>
    <submittedName>
        <fullName evidence="2">Uncharacterized protein</fullName>
    </submittedName>
</protein>
<keyword evidence="3" id="KW-1185">Reference proteome</keyword>
<gene>
    <name evidence="2" type="ORF">E8E13_010679</name>
</gene>
<feature type="region of interest" description="Disordered" evidence="1">
    <location>
        <begin position="127"/>
        <end position="150"/>
    </location>
</feature>
<accession>A0A9P4TII7</accession>
<dbReference type="EMBL" id="SWKU01000007">
    <property type="protein sequence ID" value="KAF3005181.1"/>
    <property type="molecule type" value="Genomic_DNA"/>
</dbReference>
<proteinExistence type="predicted"/>
<evidence type="ECO:0000313" key="2">
    <source>
        <dbReference type="EMBL" id="KAF3005181.1"/>
    </source>
</evidence>
<reference evidence="2" key="1">
    <citation type="submission" date="2019-04" db="EMBL/GenBank/DDBJ databases">
        <title>Sequencing of skin fungus with MAO and IRED activity.</title>
        <authorList>
            <person name="Marsaioli A.J."/>
            <person name="Bonatto J.M.C."/>
            <person name="Reis Junior O."/>
        </authorList>
    </citation>
    <scope>NUCLEOTIDE SEQUENCE</scope>
    <source>
        <strain evidence="2">30M1</strain>
    </source>
</reference>
<evidence type="ECO:0000256" key="1">
    <source>
        <dbReference type="SAM" id="MobiDB-lite"/>
    </source>
</evidence>
<dbReference type="AlphaFoldDB" id="A0A9P4TII7"/>
<sequence>MTTTNASTAFTPSEQSIEQQLRFELHNNAAREADLQGRLAKQVQTSQTQLNMVKPGLNMSFEQTANPGLKIKAEVASPNPSDERFADGERNRIEPKRQILDVSTTPLQNTGQVTANNSIADRYHVKEEDTDSEELMSHLNITATTTPAPA</sequence>
<dbReference type="Proteomes" id="UP000801428">
    <property type="component" value="Unassembled WGS sequence"/>
</dbReference>
<organism evidence="2 3">
    <name type="scientific">Curvularia kusanoi</name>
    <name type="common">Cochliobolus kusanoi</name>
    <dbReference type="NCBI Taxonomy" id="90978"/>
    <lineage>
        <taxon>Eukaryota</taxon>
        <taxon>Fungi</taxon>
        <taxon>Dikarya</taxon>
        <taxon>Ascomycota</taxon>
        <taxon>Pezizomycotina</taxon>
        <taxon>Dothideomycetes</taxon>
        <taxon>Pleosporomycetidae</taxon>
        <taxon>Pleosporales</taxon>
        <taxon>Pleosporineae</taxon>
        <taxon>Pleosporaceae</taxon>
        <taxon>Curvularia</taxon>
    </lineage>
</organism>
<feature type="compositionally biased region" description="Polar residues" evidence="1">
    <location>
        <begin position="139"/>
        <end position="150"/>
    </location>
</feature>
<evidence type="ECO:0000313" key="3">
    <source>
        <dbReference type="Proteomes" id="UP000801428"/>
    </source>
</evidence>